<comment type="catalytic activity">
    <reaction evidence="7">
        <text>succinate + NAD(+) = fumarate + NADH + H(+)</text>
        <dbReference type="Rhea" id="RHEA:18281"/>
        <dbReference type="ChEBI" id="CHEBI:15378"/>
        <dbReference type="ChEBI" id="CHEBI:29806"/>
        <dbReference type="ChEBI" id="CHEBI:30031"/>
        <dbReference type="ChEBI" id="CHEBI:57540"/>
        <dbReference type="ChEBI" id="CHEBI:57945"/>
        <dbReference type="EC" id="1.3.1.6"/>
    </reaction>
</comment>
<keyword evidence="5" id="KW-0274">FAD</keyword>
<dbReference type="SUPFAM" id="SSF56425">
    <property type="entry name" value="Succinate dehydrogenase/fumarate reductase flavoprotein, catalytic domain"/>
    <property type="match status" value="1"/>
</dbReference>
<dbReference type="PANTHER" id="PTHR43400">
    <property type="entry name" value="FUMARATE REDUCTASE"/>
    <property type="match status" value="1"/>
</dbReference>
<dbReference type="GO" id="GO:0016156">
    <property type="term" value="F:fumarate reductase (NADH) activity"/>
    <property type="evidence" value="ECO:0007669"/>
    <property type="project" value="UniProtKB-EC"/>
</dbReference>
<dbReference type="AlphaFoldDB" id="A0A1J4JTM7"/>
<keyword evidence="12" id="KW-1185">Reference proteome</keyword>
<feature type="domain" description="FMN-binding" evidence="10">
    <location>
        <begin position="366"/>
        <end position="442"/>
    </location>
</feature>
<dbReference type="NCBIfam" id="NF005064">
    <property type="entry name" value="PRK06481.1"/>
    <property type="match status" value="1"/>
</dbReference>
<evidence type="ECO:0000256" key="1">
    <source>
        <dbReference type="ARBA" id="ARBA00001917"/>
    </source>
</evidence>
<dbReference type="VEuPathDB" id="TrichDB:TRFO_30419"/>
<dbReference type="Gene3D" id="3.90.700.10">
    <property type="entry name" value="Succinate dehydrogenase/fumarate reductase flavoprotein, catalytic domain"/>
    <property type="match status" value="1"/>
</dbReference>
<dbReference type="Pfam" id="PF04205">
    <property type="entry name" value="FMN_bind"/>
    <property type="match status" value="1"/>
</dbReference>
<comment type="caution">
    <text evidence="11">The sequence shown here is derived from an EMBL/GenBank/DDBJ whole genome shotgun (WGS) entry which is preliminary data.</text>
</comment>
<name>A0A1J4JTM7_9EUKA</name>
<evidence type="ECO:0000259" key="10">
    <source>
        <dbReference type="SMART" id="SM00900"/>
    </source>
</evidence>
<dbReference type="CDD" id="cd04735">
    <property type="entry name" value="OYE_like_4_FMN"/>
    <property type="match status" value="1"/>
</dbReference>
<dbReference type="Pfam" id="PF00724">
    <property type="entry name" value="Oxidored_FMN"/>
    <property type="match status" value="1"/>
</dbReference>
<dbReference type="EC" id="1.3.1.6" evidence="8"/>
<dbReference type="FunFam" id="3.90.700.10:FF:000007">
    <property type="entry name" value="NADH-dependent fumarate reductase"/>
    <property type="match status" value="1"/>
</dbReference>
<dbReference type="SMART" id="SM00900">
    <property type="entry name" value="FMN_bind"/>
    <property type="match status" value="1"/>
</dbReference>
<comment type="cofactor">
    <cofactor evidence="1">
        <name>FMN</name>
        <dbReference type="ChEBI" id="CHEBI:58210"/>
    </cofactor>
</comment>
<accession>A0A1J4JTM7</accession>
<dbReference type="GeneID" id="94842050"/>
<comment type="similarity">
    <text evidence="3">Belongs to the FAD-dependent oxidoreductase 2 family. FRD/SDH subfamily.</text>
</comment>
<evidence type="ECO:0000256" key="3">
    <source>
        <dbReference type="ARBA" id="ARBA00008040"/>
    </source>
</evidence>
<dbReference type="InterPro" id="IPR007329">
    <property type="entry name" value="FMN-bd"/>
</dbReference>
<dbReference type="Gene3D" id="3.90.1010.20">
    <property type="match status" value="1"/>
</dbReference>
<dbReference type="Gene3D" id="3.20.20.70">
    <property type="entry name" value="Aldolase class I"/>
    <property type="match status" value="1"/>
</dbReference>
<gene>
    <name evidence="11" type="ORF">TRFO_30419</name>
</gene>
<keyword evidence="6" id="KW-0560">Oxidoreductase</keyword>
<evidence type="ECO:0000313" key="11">
    <source>
        <dbReference type="EMBL" id="OHT02471.1"/>
    </source>
</evidence>
<dbReference type="Proteomes" id="UP000179807">
    <property type="component" value="Unassembled WGS sequence"/>
</dbReference>
<sequence length="905" mass="98266">MMAPMTTCTGYFDGTVNEELVEYYRARAGSIGAIIVECCFVDPLGAAFPGALGIDSDDRIFGLSKIAQAIKSKGTKAILQIYHGGRMVDPKLIGGRQPVAPSAIAAPRPGMPTPAALTKEEVEQMVVKFGDGVRRAIQAGFDGVEIHGANTYLIQQFYSENSNQRDDEWGGSREKRARFPVEVVEITEKMVKQYADDSFIVGYRFSPEELEVPGIRWDDTMYLLELLAQKDIIDYFHISLGFSLRPSICDRSDPTALVDKYVKQRSAKLAQIPLVGVGCIVNATDAIKALDHGYDLLAVGRGCIAYPDWCDRIAAGESLELFIDSTKREELFIPEPLWQFPLVGAMIVDKSVQDTKFKPGVYTETVKDDEKILVIDVTLEQDKIADIVLKDGPELDVQFQTTFDEIKKNILEANTPHVDAISGATNQSEAVKKAVSKAMGDSSRALAIEEGGVPAIPDDYDVIVIGTGGAGLSAAIQAHDDGAKVLIIEKMPTIGGNTIKSSVGMNAAETRYQRVKGIKDSKELFYEETMVGGKNKNNPALLRRFVERAPQAVEWLADRGIMLNGLTFTGGMSVERAHRPRDSSAVGGYLISGLVRNINKRNIDLMLDTDVTEIIFENGTVTGVKAVTEDKETITIKCKALVVATGGFSANSEMVVKYRPDLAGFVTTNHKGATGHGILLLEAIGAGTVDMAEIQIHPTVEQTTSFLISESVRGGGAILVNQKGARFFNEMETRDKVSAAIIALPEKYSYVVFDQQIRLANRATEEYINKGLATSAETTKELAEKLGFDFETFNNTLTRYNSFVEKQNDEDFGRKTALRSQLTQGPFHAIKIAPGVHHTMGGVTINTNTEVLDKNQKVIPGAYAAGEVCGGIHGGNRIGGNAVADIIIFGTLAGHEATLYAKAHA</sequence>
<evidence type="ECO:0000256" key="7">
    <source>
        <dbReference type="ARBA" id="ARBA00050832"/>
    </source>
</evidence>
<protein>
    <recommendedName>
        <fullName evidence="8">fumarate reductase (NADH)</fullName>
        <ecNumber evidence="8">1.3.1.6</ecNumber>
    </recommendedName>
    <alternativeName>
        <fullName evidence="9">NADH-dependent fumarate reductase</fullName>
    </alternativeName>
</protein>
<dbReference type="OrthoDB" id="71672at2759"/>
<proteinExistence type="inferred from homology"/>
<dbReference type="Gene3D" id="3.50.50.60">
    <property type="entry name" value="FAD/NAD(P)-binding domain"/>
    <property type="match status" value="1"/>
</dbReference>
<evidence type="ECO:0000256" key="4">
    <source>
        <dbReference type="ARBA" id="ARBA00022630"/>
    </source>
</evidence>
<dbReference type="GO" id="GO:0010181">
    <property type="term" value="F:FMN binding"/>
    <property type="evidence" value="ECO:0007669"/>
    <property type="project" value="InterPro"/>
</dbReference>
<keyword evidence="4" id="KW-0285">Flavoprotein</keyword>
<dbReference type="InterPro" id="IPR001155">
    <property type="entry name" value="OxRdtase_FMN_N"/>
</dbReference>
<evidence type="ECO:0000256" key="8">
    <source>
        <dbReference type="ARBA" id="ARBA00067004"/>
    </source>
</evidence>
<dbReference type="RefSeq" id="XP_068355607.1">
    <property type="nucleotide sequence ID" value="XM_068507346.1"/>
</dbReference>
<evidence type="ECO:0000256" key="2">
    <source>
        <dbReference type="ARBA" id="ARBA00001974"/>
    </source>
</evidence>
<dbReference type="InterPro" id="IPR050315">
    <property type="entry name" value="FAD-oxidoreductase_2"/>
</dbReference>
<organism evidence="11 12">
    <name type="scientific">Tritrichomonas foetus</name>
    <dbReference type="NCBI Taxonomy" id="1144522"/>
    <lineage>
        <taxon>Eukaryota</taxon>
        <taxon>Metamonada</taxon>
        <taxon>Parabasalia</taxon>
        <taxon>Tritrichomonadida</taxon>
        <taxon>Tritrichomonadidae</taxon>
        <taxon>Tritrichomonas</taxon>
    </lineage>
</organism>
<evidence type="ECO:0000256" key="6">
    <source>
        <dbReference type="ARBA" id="ARBA00023002"/>
    </source>
</evidence>
<dbReference type="Pfam" id="PF00890">
    <property type="entry name" value="FAD_binding_2"/>
    <property type="match status" value="1"/>
</dbReference>
<dbReference type="InterPro" id="IPR003953">
    <property type="entry name" value="FAD-dep_OxRdtase_2_FAD-bd"/>
</dbReference>
<dbReference type="InterPro" id="IPR036188">
    <property type="entry name" value="FAD/NAD-bd_sf"/>
</dbReference>
<dbReference type="InterPro" id="IPR027477">
    <property type="entry name" value="Succ_DH/fumarate_Rdtase_cat_sf"/>
</dbReference>
<dbReference type="EMBL" id="MLAK01000866">
    <property type="protein sequence ID" value="OHT02471.1"/>
    <property type="molecule type" value="Genomic_DNA"/>
</dbReference>
<dbReference type="InterPro" id="IPR013785">
    <property type="entry name" value="Aldolase_TIM"/>
</dbReference>
<dbReference type="SUPFAM" id="SSF51905">
    <property type="entry name" value="FAD/NAD(P)-binding domain"/>
    <property type="match status" value="1"/>
</dbReference>
<evidence type="ECO:0000256" key="5">
    <source>
        <dbReference type="ARBA" id="ARBA00022827"/>
    </source>
</evidence>
<evidence type="ECO:0000313" key="12">
    <source>
        <dbReference type="Proteomes" id="UP000179807"/>
    </source>
</evidence>
<dbReference type="PANTHER" id="PTHR43400:SF7">
    <property type="entry name" value="FAD-DEPENDENT OXIDOREDUCTASE 2 FAD BINDING DOMAIN-CONTAINING PROTEIN"/>
    <property type="match status" value="1"/>
</dbReference>
<reference evidence="11" key="1">
    <citation type="submission" date="2016-10" db="EMBL/GenBank/DDBJ databases">
        <authorList>
            <person name="Benchimol M."/>
            <person name="Almeida L.G."/>
            <person name="Vasconcelos A.T."/>
            <person name="Perreira-Neves A."/>
            <person name="Rosa I.A."/>
            <person name="Tasca T."/>
            <person name="Bogo M.R."/>
            <person name="de Souza W."/>
        </authorList>
    </citation>
    <scope>NUCLEOTIDE SEQUENCE [LARGE SCALE GENOMIC DNA]</scope>
    <source>
        <strain evidence="11">K</strain>
    </source>
</reference>
<evidence type="ECO:0000256" key="9">
    <source>
        <dbReference type="ARBA" id="ARBA00077246"/>
    </source>
</evidence>
<dbReference type="NCBIfam" id="TIGR01813">
    <property type="entry name" value="flavo_cyto_c"/>
    <property type="match status" value="1"/>
</dbReference>
<dbReference type="InterPro" id="IPR010960">
    <property type="entry name" value="Flavocytochrome_c"/>
</dbReference>
<dbReference type="SUPFAM" id="SSF51395">
    <property type="entry name" value="FMN-linked oxidoreductases"/>
    <property type="match status" value="1"/>
</dbReference>
<dbReference type="GO" id="GO:0016020">
    <property type="term" value="C:membrane"/>
    <property type="evidence" value="ECO:0007669"/>
    <property type="project" value="InterPro"/>
</dbReference>
<comment type="cofactor">
    <cofactor evidence="2">
        <name>FAD</name>
        <dbReference type="ChEBI" id="CHEBI:57692"/>
    </cofactor>
</comment>